<feature type="signal peptide" evidence="1">
    <location>
        <begin position="1"/>
        <end position="28"/>
    </location>
</feature>
<evidence type="ECO:0000313" key="3">
    <source>
        <dbReference type="Proteomes" id="UP001363010"/>
    </source>
</evidence>
<accession>A0ABU8VYR7</accession>
<evidence type="ECO:0000256" key="1">
    <source>
        <dbReference type="SAM" id="SignalP"/>
    </source>
</evidence>
<organism evidence="2 3">
    <name type="scientific">Variovorax humicola</name>
    <dbReference type="NCBI Taxonomy" id="1769758"/>
    <lineage>
        <taxon>Bacteria</taxon>
        <taxon>Pseudomonadati</taxon>
        <taxon>Pseudomonadota</taxon>
        <taxon>Betaproteobacteria</taxon>
        <taxon>Burkholderiales</taxon>
        <taxon>Comamonadaceae</taxon>
        <taxon>Variovorax</taxon>
    </lineage>
</organism>
<dbReference type="SUPFAM" id="SSF89872">
    <property type="entry name" value="Inhibitor of vertebrate lysozyme, Ivy"/>
    <property type="match status" value="1"/>
</dbReference>
<comment type="caution">
    <text evidence="2">The sequence shown here is derived from an EMBL/GenBank/DDBJ whole genome shotgun (WGS) entry which is preliminary data.</text>
</comment>
<dbReference type="Pfam" id="PF08816">
    <property type="entry name" value="Ivy"/>
    <property type="match status" value="1"/>
</dbReference>
<dbReference type="RefSeq" id="WP_340364002.1">
    <property type="nucleotide sequence ID" value="NZ_JBBKZV010000006.1"/>
</dbReference>
<sequence>MASLPTHRAFAALAAGLLCATAAMPARAQRLPPDVLALYGGIWSADCANPAAPRLRVEADGLLVERDGQRLTGSRPQATASYFGNSPPRNYEIALMSEVRGGSELLFIIYHDTRGRFIEINAGPKTAAALGPRLQALHYRACNPAAEQMKAATPPPPAPPAAAAGGSVDVAIASPRFSAIWRRALGPDAREPWLAQMNGPAPPPRWVNVAGSRYAFNAFCKDHDCFDNNAVQLYAPETGVVFALVHRLSRDTLVGNPPPVVATELRRLWKAQWRQQSR</sequence>
<protein>
    <submittedName>
        <fullName evidence="2">Ivy family c-type lysozyme inhibitor</fullName>
    </submittedName>
</protein>
<dbReference type="EMBL" id="JBBKZV010000006">
    <property type="protein sequence ID" value="MEJ8822969.1"/>
    <property type="molecule type" value="Genomic_DNA"/>
</dbReference>
<dbReference type="InterPro" id="IPR036501">
    <property type="entry name" value="Inhibitor_vert_lysozyme_sf"/>
</dbReference>
<gene>
    <name evidence="2" type="ORF">WKW80_13160</name>
</gene>
<keyword evidence="1" id="KW-0732">Signal</keyword>
<evidence type="ECO:0000313" key="2">
    <source>
        <dbReference type="EMBL" id="MEJ8822969.1"/>
    </source>
</evidence>
<dbReference type="Gene3D" id="3.40.1420.10">
    <property type="entry name" value="Inhibitor of vertebrate lysozyme"/>
    <property type="match status" value="1"/>
</dbReference>
<dbReference type="Proteomes" id="UP001363010">
    <property type="component" value="Unassembled WGS sequence"/>
</dbReference>
<keyword evidence="3" id="KW-1185">Reference proteome</keyword>
<name>A0ABU8VYR7_9BURK</name>
<reference evidence="2 3" key="1">
    <citation type="submission" date="2024-03" db="EMBL/GenBank/DDBJ databases">
        <title>Novel species of the genus Variovorax.</title>
        <authorList>
            <person name="Liu Q."/>
            <person name="Xin Y.-H."/>
        </authorList>
    </citation>
    <scope>NUCLEOTIDE SEQUENCE [LARGE SCALE GENOMIC DNA]</scope>
    <source>
        <strain evidence="2 3">KACC 18501</strain>
    </source>
</reference>
<feature type="chain" id="PRO_5045058704" evidence="1">
    <location>
        <begin position="29"/>
        <end position="278"/>
    </location>
</feature>
<proteinExistence type="predicted"/>